<proteinExistence type="predicted"/>
<dbReference type="EMBL" id="CP023482">
    <property type="protein sequence ID" value="ATH96697.1"/>
    <property type="molecule type" value="Genomic_DNA"/>
</dbReference>
<sequence>MKILTIQSAVAYGHAGNSAAVFPLQRLGHEVWPVNTVLFSNHTGHPTFRGPVIDAKDVHEVVLGIEELGILGEADAVLSGYQGSAAVTDVILDAVERVKKHNPRAVYIADPVMGNAGEGFYVDSDIPPLMANKVVPAAEVLTPNHFELGVLTDTDVSTLEGTLTAVEQLRAEGPETILVTSVLTDKTTPGTLELLVADSSGAHLISTPRLKRKVHGSGDVTTALFTAHLLGGAGPVEALEKTAASVFELIDRTLKVNARELLVVESQDAFVNPDTKFKAHPLPH</sequence>
<dbReference type="RefSeq" id="WP_096882988.1">
    <property type="nucleotide sequence ID" value="NZ_CP023482.1"/>
</dbReference>
<dbReference type="Proteomes" id="UP000815698">
    <property type="component" value="Chromosome"/>
</dbReference>
<organism evidence="7 8">
    <name type="scientific">Dermabacter jinjuensis</name>
    <dbReference type="NCBI Taxonomy" id="1667168"/>
    <lineage>
        <taxon>Bacteria</taxon>
        <taxon>Bacillati</taxon>
        <taxon>Actinomycetota</taxon>
        <taxon>Actinomycetes</taxon>
        <taxon>Micrococcales</taxon>
        <taxon>Dermabacteraceae</taxon>
        <taxon>Dermabacter</taxon>
    </lineage>
</organism>
<dbReference type="NCBIfam" id="TIGR00687">
    <property type="entry name" value="pyridox_kin"/>
    <property type="match status" value="1"/>
</dbReference>
<protein>
    <recommendedName>
        <fullName evidence="1">pyridoxal kinase</fullName>
        <ecNumber evidence="1">2.7.1.35</ecNumber>
    </recommendedName>
</protein>
<accession>A0ABN5DN45</accession>
<dbReference type="CDD" id="cd01173">
    <property type="entry name" value="pyridoxal_pyridoxamine_kinase"/>
    <property type="match status" value="1"/>
</dbReference>
<name>A0ABN5DN45_9MICO</name>
<dbReference type="Pfam" id="PF08543">
    <property type="entry name" value="Phos_pyr_kin"/>
    <property type="match status" value="1"/>
</dbReference>
<dbReference type="NCBIfam" id="NF004398">
    <property type="entry name" value="PRK05756.1"/>
    <property type="match status" value="1"/>
</dbReference>
<dbReference type="InterPro" id="IPR013749">
    <property type="entry name" value="PM/HMP-P_kinase-1"/>
</dbReference>
<evidence type="ECO:0000313" key="7">
    <source>
        <dbReference type="EMBL" id="ATH96697.1"/>
    </source>
</evidence>
<evidence type="ECO:0000256" key="1">
    <source>
        <dbReference type="ARBA" id="ARBA00012104"/>
    </source>
</evidence>
<dbReference type="EC" id="2.7.1.35" evidence="1"/>
<keyword evidence="2" id="KW-0808">Transferase</keyword>
<keyword evidence="4 7" id="KW-0418">Kinase</keyword>
<evidence type="ECO:0000259" key="6">
    <source>
        <dbReference type="Pfam" id="PF08543"/>
    </source>
</evidence>
<dbReference type="InterPro" id="IPR029056">
    <property type="entry name" value="Ribokinase-like"/>
</dbReference>
<reference evidence="7 8" key="1">
    <citation type="journal article" date="2016" name="Int. J. Syst. Evol. Microbiol.">
        <title>Dermabacter jinjuensis sp. nov., a novel species of the genus Dermabacter isolated from a clinical specimen.</title>
        <authorList>
            <person name="Park Y.K."/>
            <person name="Lee K.M."/>
            <person name="Lee W.K."/>
            <person name="Cho M.J."/>
            <person name="Lee H.S."/>
            <person name="Cho Y.G."/>
            <person name="Lee Y.C."/>
            <person name="Lee W.K."/>
            <person name="Seong W.K."/>
            <person name="Hwang K.J."/>
        </authorList>
    </citation>
    <scope>NUCLEOTIDE SEQUENCE [LARGE SCALE GENOMIC DNA]</scope>
    <source>
        <strain evidence="7 8">32T</strain>
    </source>
</reference>
<evidence type="ECO:0000313" key="8">
    <source>
        <dbReference type="Proteomes" id="UP000815698"/>
    </source>
</evidence>
<keyword evidence="3" id="KW-0547">Nucleotide-binding</keyword>
<dbReference type="InterPro" id="IPR004625">
    <property type="entry name" value="PyrdxlKinase"/>
</dbReference>
<dbReference type="GO" id="GO:0016301">
    <property type="term" value="F:kinase activity"/>
    <property type="evidence" value="ECO:0007669"/>
    <property type="project" value="UniProtKB-KW"/>
</dbReference>
<dbReference type="PANTHER" id="PTHR10534">
    <property type="entry name" value="PYRIDOXAL KINASE"/>
    <property type="match status" value="1"/>
</dbReference>
<evidence type="ECO:0000256" key="4">
    <source>
        <dbReference type="ARBA" id="ARBA00022777"/>
    </source>
</evidence>
<gene>
    <name evidence="7" type="ORF">COP05_06045</name>
</gene>
<dbReference type="Gene3D" id="3.40.1190.20">
    <property type="match status" value="1"/>
</dbReference>
<dbReference type="PANTHER" id="PTHR10534:SF2">
    <property type="entry name" value="PYRIDOXAL KINASE"/>
    <property type="match status" value="1"/>
</dbReference>
<evidence type="ECO:0000256" key="2">
    <source>
        <dbReference type="ARBA" id="ARBA00022679"/>
    </source>
</evidence>
<dbReference type="SUPFAM" id="SSF53613">
    <property type="entry name" value="Ribokinase-like"/>
    <property type="match status" value="1"/>
</dbReference>
<evidence type="ECO:0000256" key="5">
    <source>
        <dbReference type="ARBA" id="ARBA00022840"/>
    </source>
</evidence>
<feature type="domain" description="Pyridoxamine kinase/Phosphomethylpyrimidine kinase" evidence="6">
    <location>
        <begin position="91"/>
        <end position="258"/>
    </location>
</feature>
<keyword evidence="8" id="KW-1185">Reference proteome</keyword>
<keyword evidence="5" id="KW-0067">ATP-binding</keyword>
<evidence type="ECO:0000256" key="3">
    <source>
        <dbReference type="ARBA" id="ARBA00022741"/>
    </source>
</evidence>